<dbReference type="AlphaFoldDB" id="A0A371FJ29"/>
<comment type="caution">
    <text evidence="1">The sequence shown here is derived from an EMBL/GenBank/DDBJ whole genome shotgun (WGS) entry which is preliminary data.</text>
</comment>
<sequence length="81" mass="9046">MDFPPVHGNDKVKLELTYGKTLALSDVLHVSSIKLWGSEVKVSFEFDKINNIVVEKEYCDQSLFVLNVSKIISENASSSTI</sequence>
<accession>A0A371FJ29</accession>
<dbReference type="EMBL" id="QJKJ01008922">
    <property type="protein sequence ID" value="RDX78240.1"/>
    <property type="molecule type" value="Genomic_DNA"/>
</dbReference>
<organism evidence="1 2">
    <name type="scientific">Mucuna pruriens</name>
    <name type="common">Velvet bean</name>
    <name type="synonym">Dolichos pruriens</name>
    <dbReference type="NCBI Taxonomy" id="157652"/>
    <lineage>
        <taxon>Eukaryota</taxon>
        <taxon>Viridiplantae</taxon>
        <taxon>Streptophyta</taxon>
        <taxon>Embryophyta</taxon>
        <taxon>Tracheophyta</taxon>
        <taxon>Spermatophyta</taxon>
        <taxon>Magnoliopsida</taxon>
        <taxon>eudicotyledons</taxon>
        <taxon>Gunneridae</taxon>
        <taxon>Pentapetalae</taxon>
        <taxon>rosids</taxon>
        <taxon>fabids</taxon>
        <taxon>Fabales</taxon>
        <taxon>Fabaceae</taxon>
        <taxon>Papilionoideae</taxon>
        <taxon>50 kb inversion clade</taxon>
        <taxon>NPAAA clade</taxon>
        <taxon>indigoferoid/millettioid clade</taxon>
        <taxon>Phaseoleae</taxon>
        <taxon>Mucuna</taxon>
    </lineage>
</organism>
<dbReference type="Proteomes" id="UP000257109">
    <property type="component" value="Unassembled WGS sequence"/>
</dbReference>
<name>A0A371FJ29_MUCPR</name>
<evidence type="ECO:0000313" key="1">
    <source>
        <dbReference type="EMBL" id="RDX78240.1"/>
    </source>
</evidence>
<proteinExistence type="predicted"/>
<reference evidence="1" key="1">
    <citation type="submission" date="2018-05" db="EMBL/GenBank/DDBJ databases">
        <title>Draft genome of Mucuna pruriens seed.</title>
        <authorList>
            <person name="Nnadi N.E."/>
            <person name="Vos R."/>
            <person name="Hasami M.H."/>
            <person name="Devisetty U.K."/>
            <person name="Aguiy J.C."/>
        </authorList>
    </citation>
    <scope>NUCLEOTIDE SEQUENCE [LARGE SCALE GENOMIC DNA]</scope>
    <source>
        <strain evidence="1">JCA_2017</strain>
    </source>
</reference>
<protein>
    <submittedName>
        <fullName evidence="1">Uncharacterized protein</fullName>
    </submittedName>
</protein>
<keyword evidence="2" id="KW-1185">Reference proteome</keyword>
<evidence type="ECO:0000313" key="2">
    <source>
        <dbReference type="Proteomes" id="UP000257109"/>
    </source>
</evidence>
<gene>
    <name evidence="1" type="ORF">CR513_41514</name>
</gene>
<feature type="non-terminal residue" evidence="1">
    <location>
        <position position="1"/>
    </location>
</feature>